<keyword evidence="4" id="KW-1185">Reference proteome</keyword>
<name>A0AAN9CGS0_9TELE</name>
<evidence type="ECO:0000256" key="1">
    <source>
        <dbReference type="SAM" id="Phobius"/>
    </source>
</evidence>
<dbReference type="InterPro" id="IPR003599">
    <property type="entry name" value="Ig_sub"/>
</dbReference>
<dbReference type="InterPro" id="IPR036179">
    <property type="entry name" value="Ig-like_dom_sf"/>
</dbReference>
<keyword evidence="1" id="KW-0472">Membrane</keyword>
<feature type="domain" description="Ig-like" evidence="2">
    <location>
        <begin position="115"/>
        <end position="221"/>
    </location>
</feature>
<feature type="transmembrane region" description="Helical" evidence="1">
    <location>
        <begin position="235"/>
        <end position="257"/>
    </location>
</feature>
<sequence>MCGVFGVGADEEKRVSVMEGDPVTLNPDPTKIQGFILILWRFGESGSVIAETDGTKISYPHLTERFRDRLKLDHQTGSLTINNMRNKQSGFYQLEINHSAGNTYMRFSVTVYESPPVIDIEMKSVTEGDSVTLQTDVTEPHGDELIVWRVGDEGKLIAKRDIEAKSSKLYEDTNERFRDRLQLDHQTGSLTITNSRTTDSELYTVKISSSKQTSYKRFNVNVTEPVVSPVLSSGAVAGIVVVLLLVFAVAAFGVFYYRHKISKYERQMAVTEEKSVSLMEGDDVTLKTGAEVQRDDQIMWMFRPQETLIAERQENRETYDGGLRFRDRLKLDKTTGSLTIRNTRTTDTGEYKLQIKSNSGVSYKILSVVVRGNGVNESEIPLLNQRIWTE</sequence>
<proteinExistence type="predicted"/>
<dbReference type="SUPFAM" id="SSF48726">
    <property type="entry name" value="Immunoglobulin"/>
    <property type="match status" value="3"/>
</dbReference>
<keyword evidence="1" id="KW-0812">Transmembrane</keyword>
<dbReference type="PANTHER" id="PTHR21063">
    <property type="entry name" value="LFA-3"/>
    <property type="match status" value="1"/>
</dbReference>
<dbReference type="Pfam" id="PF07686">
    <property type="entry name" value="V-set"/>
    <property type="match status" value="2"/>
</dbReference>
<evidence type="ECO:0000313" key="4">
    <source>
        <dbReference type="Proteomes" id="UP001364617"/>
    </source>
</evidence>
<reference evidence="3 4" key="1">
    <citation type="submission" date="2024-02" db="EMBL/GenBank/DDBJ databases">
        <title>Chromosome-level genome assembly of the Eurasian Minnow (Phoxinus phoxinus).</title>
        <authorList>
            <person name="Oriowo T.O."/>
            <person name="Martin S."/>
            <person name="Stange M."/>
            <person name="Chrysostomakis Y."/>
            <person name="Brown T."/>
            <person name="Winkler S."/>
            <person name="Kukowka S."/>
            <person name="Myers E.W."/>
            <person name="Bohne A."/>
        </authorList>
    </citation>
    <scope>NUCLEOTIDE SEQUENCE [LARGE SCALE GENOMIC DNA]</scope>
    <source>
        <strain evidence="3">ZFMK-TIS-60720</strain>
        <tissue evidence="3">Whole Organism</tissue>
    </source>
</reference>
<dbReference type="PROSITE" id="PS50835">
    <property type="entry name" value="IG_LIKE"/>
    <property type="match status" value="1"/>
</dbReference>
<evidence type="ECO:0000313" key="3">
    <source>
        <dbReference type="EMBL" id="KAK7136731.1"/>
    </source>
</evidence>
<accession>A0AAN9CGS0</accession>
<keyword evidence="1" id="KW-1133">Transmembrane helix</keyword>
<evidence type="ECO:0000259" key="2">
    <source>
        <dbReference type="PROSITE" id="PS50835"/>
    </source>
</evidence>
<dbReference type="AlphaFoldDB" id="A0AAN9CGS0"/>
<dbReference type="EMBL" id="JAYKXH010000018">
    <property type="protein sequence ID" value="KAK7136731.1"/>
    <property type="molecule type" value="Genomic_DNA"/>
</dbReference>
<dbReference type="Gene3D" id="2.60.40.10">
    <property type="entry name" value="Immunoglobulins"/>
    <property type="match status" value="3"/>
</dbReference>
<dbReference type="Proteomes" id="UP001364617">
    <property type="component" value="Unassembled WGS sequence"/>
</dbReference>
<organism evidence="3 4">
    <name type="scientific">Phoxinus phoxinus</name>
    <name type="common">Eurasian minnow</name>
    <dbReference type="NCBI Taxonomy" id="58324"/>
    <lineage>
        <taxon>Eukaryota</taxon>
        <taxon>Metazoa</taxon>
        <taxon>Chordata</taxon>
        <taxon>Craniata</taxon>
        <taxon>Vertebrata</taxon>
        <taxon>Euteleostomi</taxon>
        <taxon>Actinopterygii</taxon>
        <taxon>Neopterygii</taxon>
        <taxon>Teleostei</taxon>
        <taxon>Ostariophysi</taxon>
        <taxon>Cypriniformes</taxon>
        <taxon>Leuciscidae</taxon>
        <taxon>Phoxininae</taxon>
        <taxon>Phoxinus</taxon>
    </lineage>
</organism>
<dbReference type="SMART" id="SM00409">
    <property type="entry name" value="IG"/>
    <property type="match status" value="3"/>
</dbReference>
<protein>
    <recommendedName>
        <fullName evidence="2">Ig-like domain-containing protein</fullName>
    </recommendedName>
</protein>
<dbReference type="InterPro" id="IPR013106">
    <property type="entry name" value="Ig_V-set"/>
</dbReference>
<dbReference type="InterPro" id="IPR007110">
    <property type="entry name" value="Ig-like_dom"/>
</dbReference>
<dbReference type="PANTHER" id="PTHR21063:SF4">
    <property type="entry name" value="CD48 ANTIGEN-RELATED"/>
    <property type="match status" value="1"/>
</dbReference>
<dbReference type="InterPro" id="IPR013783">
    <property type="entry name" value="Ig-like_fold"/>
</dbReference>
<gene>
    <name evidence="3" type="ORF">R3I93_016935</name>
</gene>
<comment type="caution">
    <text evidence="3">The sequence shown here is derived from an EMBL/GenBank/DDBJ whole genome shotgun (WGS) entry which is preliminary data.</text>
</comment>